<feature type="compositionally biased region" description="Basic and acidic residues" evidence="1">
    <location>
        <begin position="72"/>
        <end position="81"/>
    </location>
</feature>
<name>A0A6H5GF99_9HEMI</name>
<feature type="compositionally biased region" description="Polar residues" evidence="1">
    <location>
        <begin position="82"/>
        <end position="117"/>
    </location>
</feature>
<dbReference type="Proteomes" id="UP000479000">
    <property type="component" value="Unassembled WGS sequence"/>
</dbReference>
<keyword evidence="3" id="KW-1185">Reference proteome</keyword>
<sequence length="136" mass="14703">MLNEIQTGVKRIHCSRTLIVTSLAVLWASWALAGTTGSGNGNRDSLVHVWDEIVSRSVDTAQCQTCAHLRESLEKNSHRDGNQANKNRSPQANNSQTARADGTSQILISEQTTSASDQRWDAVTGERTASAVSACH</sequence>
<feature type="region of interest" description="Disordered" evidence="1">
    <location>
        <begin position="72"/>
        <end position="120"/>
    </location>
</feature>
<protein>
    <submittedName>
        <fullName evidence="2">Uncharacterized protein</fullName>
    </submittedName>
</protein>
<organism evidence="2 3">
    <name type="scientific">Nesidiocoris tenuis</name>
    <dbReference type="NCBI Taxonomy" id="355587"/>
    <lineage>
        <taxon>Eukaryota</taxon>
        <taxon>Metazoa</taxon>
        <taxon>Ecdysozoa</taxon>
        <taxon>Arthropoda</taxon>
        <taxon>Hexapoda</taxon>
        <taxon>Insecta</taxon>
        <taxon>Pterygota</taxon>
        <taxon>Neoptera</taxon>
        <taxon>Paraneoptera</taxon>
        <taxon>Hemiptera</taxon>
        <taxon>Heteroptera</taxon>
        <taxon>Panheteroptera</taxon>
        <taxon>Cimicomorpha</taxon>
        <taxon>Miridae</taxon>
        <taxon>Dicyphina</taxon>
        <taxon>Nesidiocoris</taxon>
    </lineage>
</organism>
<evidence type="ECO:0000313" key="2">
    <source>
        <dbReference type="EMBL" id="CAB0002077.1"/>
    </source>
</evidence>
<accession>A0A6H5GF99</accession>
<gene>
    <name evidence="2" type="ORF">NTEN_LOCUS7864</name>
</gene>
<reference evidence="2 3" key="1">
    <citation type="submission" date="2020-02" db="EMBL/GenBank/DDBJ databases">
        <authorList>
            <person name="Ferguson B K."/>
        </authorList>
    </citation>
    <scope>NUCLEOTIDE SEQUENCE [LARGE SCALE GENOMIC DNA]</scope>
</reference>
<evidence type="ECO:0000313" key="3">
    <source>
        <dbReference type="Proteomes" id="UP000479000"/>
    </source>
</evidence>
<dbReference type="EMBL" id="CADCXU010011939">
    <property type="protein sequence ID" value="CAB0002077.1"/>
    <property type="molecule type" value="Genomic_DNA"/>
</dbReference>
<proteinExistence type="predicted"/>
<dbReference type="AlphaFoldDB" id="A0A6H5GF99"/>
<evidence type="ECO:0000256" key="1">
    <source>
        <dbReference type="SAM" id="MobiDB-lite"/>
    </source>
</evidence>